<dbReference type="PROSITE" id="PS51257">
    <property type="entry name" value="PROKAR_LIPOPROTEIN"/>
    <property type="match status" value="1"/>
</dbReference>
<comment type="caution">
    <text evidence="1">The sequence shown here is derived from an EMBL/GenBank/DDBJ whole genome shotgun (WGS) entry which is preliminary data.</text>
</comment>
<proteinExistence type="predicted"/>
<name>A0ABV6Q7P4_9FLAO</name>
<protein>
    <recommendedName>
        <fullName evidence="3">Lipoprotein</fullName>
    </recommendedName>
</protein>
<dbReference type="RefSeq" id="WP_386059199.1">
    <property type="nucleotide sequence ID" value="NZ_JBHLTQ010000001.1"/>
</dbReference>
<evidence type="ECO:0000313" key="2">
    <source>
        <dbReference type="Proteomes" id="UP001589832"/>
    </source>
</evidence>
<keyword evidence="2" id="KW-1185">Reference proteome</keyword>
<evidence type="ECO:0000313" key="1">
    <source>
        <dbReference type="EMBL" id="MFC0603416.1"/>
    </source>
</evidence>
<evidence type="ECO:0008006" key="3">
    <source>
        <dbReference type="Google" id="ProtNLM"/>
    </source>
</evidence>
<reference evidence="1 2" key="1">
    <citation type="submission" date="2024-09" db="EMBL/GenBank/DDBJ databases">
        <authorList>
            <person name="Sun Q."/>
            <person name="Mori K."/>
        </authorList>
    </citation>
    <scope>NUCLEOTIDE SEQUENCE [LARGE SCALE GENOMIC DNA]</scope>
    <source>
        <strain evidence="1 2">NCAIM B.02481</strain>
    </source>
</reference>
<organism evidence="1 2">
    <name type="scientific">Winogradskyella pulchriflava</name>
    <dbReference type="NCBI Taxonomy" id="1110688"/>
    <lineage>
        <taxon>Bacteria</taxon>
        <taxon>Pseudomonadati</taxon>
        <taxon>Bacteroidota</taxon>
        <taxon>Flavobacteriia</taxon>
        <taxon>Flavobacteriales</taxon>
        <taxon>Flavobacteriaceae</taxon>
        <taxon>Winogradskyella</taxon>
    </lineage>
</organism>
<dbReference type="EMBL" id="JBHLTQ010000001">
    <property type="protein sequence ID" value="MFC0603416.1"/>
    <property type="molecule type" value="Genomic_DNA"/>
</dbReference>
<accession>A0ABV6Q7P4</accession>
<gene>
    <name evidence="1" type="ORF">ACFFGA_02540</name>
</gene>
<dbReference type="Proteomes" id="UP001589832">
    <property type="component" value="Unassembled WGS sequence"/>
</dbReference>
<sequence length="211" mass="23544">MNRIILILLLALFSCKNKSKKIPDNDGNKLDTPIEVVTKIEFAPFPAWGTVGTEIKETSETYLGESVYLISRNKELTESSYAHTRSIFVEYEMTYRASVIVKKAENGSLFGLRIMGVYPDRVDAVFNLEDGTVKGVQKTRDFESENATIEELGDGWYKCIVSAVVVADDAKIFLGPTKGNENVNGWTIRTPDNCDIYVLPSSLTLEKVSIE</sequence>